<protein>
    <recommendedName>
        <fullName evidence="3">Geranylgeranyl pyrophosphate synthetase</fullName>
    </recommendedName>
</protein>
<gene>
    <name evidence="1" type="ORF">OE88DRAFT_509577</name>
</gene>
<dbReference type="AlphaFoldDB" id="A0A5C3MTJ7"/>
<dbReference type="EMBL" id="ML213518">
    <property type="protein sequence ID" value="TFK48819.1"/>
    <property type="molecule type" value="Genomic_DNA"/>
</dbReference>
<dbReference type="STRING" id="5364.A0A5C3MTJ7"/>
<name>A0A5C3MTJ7_9AGAM</name>
<sequence length="421" mass="47439">MVACYPCITAMSFIAQRCTKMFTPAHGYRAPPDREILEGLETQPLKVLRIPAVTGIVHDVQIRDVEYLGSYNWMESGIPTLVVPGSPRLWLDKRLPFSVSPDQGRTSLSDNENHVPGRALVPLLCAVDIVEEKTGKEEKFAWSTVDFVTNRRSLRKLLRWIDGRAKTNFRIDMQLAGSRTVLLSPWEANTSEPVWANYGYTFERVACAAAPGCEKGHTRIISYDFDGLKMVLRSNVNAFLLAPAGEASTSVDSLTRDLSLLGLQASPGISPKDAVLDAVSGLHIVRSGSANISQDSLIEIDTCSEKRRYSLKWPEVYPQMFLSQTSNRYTAIHEDGRFHTVEKRKLGEPYMRKVEERTQPGLRKLRHVLQVIHDLVLEHGETGRLCLVCEKGELKVYKRTTMESFLPDEFLQRFHDNGEGF</sequence>
<evidence type="ECO:0008006" key="3">
    <source>
        <dbReference type="Google" id="ProtNLM"/>
    </source>
</evidence>
<dbReference type="Proteomes" id="UP000305948">
    <property type="component" value="Unassembled WGS sequence"/>
</dbReference>
<dbReference type="OrthoDB" id="420564at2759"/>
<evidence type="ECO:0000313" key="1">
    <source>
        <dbReference type="EMBL" id="TFK48819.1"/>
    </source>
</evidence>
<dbReference type="PANTHER" id="PTHR35179">
    <property type="entry name" value="PROTEIN CBG02620"/>
    <property type="match status" value="1"/>
</dbReference>
<proteinExistence type="predicted"/>
<evidence type="ECO:0000313" key="2">
    <source>
        <dbReference type="Proteomes" id="UP000305948"/>
    </source>
</evidence>
<keyword evidence="2" id="KW-1185">Reference proteome</keyword>
<accession>A0A5C3MTJ7</accession>
<reference evidence="1 2" key="1">
    <citation type="journal article" date="2019" name="Nat. Ecol. Evol.">
        <title>Megaphylogeny resolves global patterns of mushroom evolution.</title>
        <authorList>
            <person name="Varga T."/>
            <person name="Krizsan K."/>
            <person name="Foldi C."/>
            <person name="Dima B."/>
            <person name="Sanchez-Garcia M."/>
            <person name="Sanchez-Ramirez S."/>
            <person name="Szollosi G.J."/>
            <person name="Szarkandi J.G."/>
            <person name="Papp V."/>
            <person name="Albert L."/>
            <person name="Andreopoulos W."/>
            <person name="Angelini C."/>
            <person name="Antonin V."/>
            <person name="Barry K.W."/>
            <person name="Bougher N.L."/>
            <person name="Buchanan P."/>
            <person name="Buyck B."/>
            <person name="Bense V."/>
            <person name="Catcheside P."/>
            <person name="Chovatia M."/>
            <person name="Cooper J."/>
            <person name="Damon W."/>
            <person name="Desjardin D."/>
            <person name="Finy P."/>
            <person name="Geml J."/>
            <person name="Haridas S."/>
            <person name="Hughes K."/>
            <person name="Justo A."/>
            <person name="Karasinski D."/>
            <person name="Kautmanova I."/>
            <person name="Kiss B."/>
            <person name="Kocsube S."/>
            <person name="Kotiranta H."/>
            <person name="LaButti K.M."/>
            <person name="Lechner B.E."/>
            <person name="Liimatainen K."/>
            <person name="Lipzen A."/>
            <person name="Lukacs Z."/>
            <person name="Mihaltcheva S."/>
            <person name="Morgado L.N."/>
            <person name="Niskanen T."/>
            <person name="Noordeloos M.E."/>
            <person name="Ohm R.A."/>
            <person name="Ortiz-Santana B."/>
            <person name="Ovrebo C."/>
            <person name="Racz N."/>
            <person name="Riley R."/>
            <person name="Savchenko A."/>
            <person name="Shiryaev A."/>
            <person name="Soop K."/>
            <person name="Spirin V."/>
            <person name="Szebenyi C."/>
            <person name="Tomsovsky M."/>
            <person name="Tulloss R.E."/>
            <person name="Uehling J."/>
            <person name="Grigoriev I.V."/>
            <person name="Vagvolgyi C."/>
            <person name="Papp T."/>
            <person name="Martin F.M."/>
            <person name="Miettinen O."/>
            <person name="Hibbett D.S."/>
            <person name="Nagy L.G."/>
        </authorList>
    </citation>
    <scope>NUCLEOTIDE SEQUENCE [LARGE SCALE GENOMIC DNA]</scope>
    <source>
        <strain evidence="1 2">OMC1185</strain>
    </source>
</reference>
<organism evidence="1 2">
    <name type="scientific">Heliocybe sulcata</name>
    <dbReference type="NCBI Taxonomy" id="5364"/>
    <lineage>
        <taxon>Eukaryota</taxon>
        <taxon>Fungi</taxon>
        <taxon>Dikarya</taxon>
        <taxon>Basidiomycota</taxon>
        <taxon>Agaricomycotina</taxon>
        <taxon>Agaricomycetes</taxon>
        <taxon>Gloeophyllales</taxon>
        <taxon>Gloeophyllaceae</taxon>
        <taxon>Heliocybe</taxon>
    </lineage>
</organism>
<dbReference type="PANTHER" id="PTHR35179:SF2">
    <property type="entry name" value="START DOMAIN-CONTAINING PROTEIN"/>
    <property type="match status" value="1"/>
</dbReference>